<gene>
    <name evidence="1" type="ORF">C0Z10_04990</name>
</gene>
<protein>
    <submittedName>
        <fullName evidence="1">DUF2283 domain-containing protein</fullName>
    </submittedName>
</protein>
<evidence type="ECO:0000313" key="1">
    <source>
        <dbReference type="EMBL" id="AZZ39214.1"/>
    </source>
</evidence>
<accession>A0A3Q9UHY1</accession>
<proteinExistence type="predicted"/>
<dbReference type="Proteomes" id="UP000285875">
    <property type="component" value="Chromosome"/>
</dbReference>
<dbReference type="KEGG" id="aji:C0Z10_04990"/>
<name>A0A3Q9UHY1_9ACTN</name>
<dbReference type="EMBL" id="CP025570">
    <property type="protein sequence ID" value="AZZ39214.1"/>
    <property type="molecule type" value="Genomic_DNA"/>
</dbReference>
<reference evidence="2" key="1">
    <citation type="submission" date="2017-12" db="EMBL/GenBank/DDBJ databases">
        <title>Whole genome sequencing of Acidipropionibacterium jensenii strains JS279 and JS280.</title>
        <authorList>
            <person name="Deptula P."/>
            <person name="Laine P."/>
            <person name="Smolander O.-P."/>
            <person name="Paulin L."/>
            <person name="Auvinen P."/>
            <person name="Varmanen P."/>
        </authorList>
    </citation>
    <scope>NUCLEOTIDE SEQUENCE [LARGE SCALE GENOMIC DNA]</scope>
    <source>
        <strain evidence="2">JS280</strain>
    </source>
</reference>
<organism evidence="1 2">
    <name type="scientific">Acidipropionibacterium jensenii</name>
    <dbReference type="NCBI Taxonomy" id="1749"/>
    <lineage>
        <taxon>Bacteria</taxon>
        <taxon>Bacillati</taxon>
        <taxon>Actinomycetota</taxon>
        <taxon>Actinomycetes</taxon>
        <taxon>Propionibacteriales</taxon>
        <taxon>Propionibacteriaceae</taxon>
        <taxon>Acidipropionibacterium</taxon>
    </lineage>
</organism>
<sequence length="75" mass="8053">MSSVHLDPESNAASIVFDPKSQVGHTIELEYGGSVVGTVTFSRSGRIIELECLDAQHQLPEGIMWNGEAAGPNDR</sequence>
<evidence type="ECO:0000313" key="2">
    <source>
        <dbReference type="Proteomes" id="UP000285875"/>
    </source>
</evidence>
<dbReference type="AlphaFoldDB" id="A0A3Q9UHY1"/>